<dbReference type="AlphaFoldDB" id="A0A2C9L2C7"/>
<organism evidence="1 2">
    <name type="scientific">Biomphalaria glabrata</name>
    <name type="common">Bloodfluke planorb</name>
    <name type="synonym">Freshwater snail</name>
    <dbReference type="NCBI Taxonomy" id="6526"/>
    <lineage>
        <taxon>Eukaryota</taxon>
        <taxon>Metazoa</taxon>
        <taxon>Spiralia</taxon>
        <taxon>Lophotrochozoa</taxon>
        <taxon>Mollusca</taxon>
        <taxon>Gastropoda</taxon>
        <taxon>Heterobranchia</taxon>
        <taxon>Euthyneura</taxon>
        <taxon>Panpulmonata</taxon>
        <taxon>Hygrophila</taxon>
        <taxon>Lymnaeoidea</taxon>
        <taxon>Planorbidae</taxon>
        <taxon>Biomphalaria</taxon>
    </lineage>
</organism>
<name>A0A2C9L2C7_BIOGL</name>
<dbReference type="VEuPathDB" id="VectorBase:BGLAX_030053"/>
<proteinExistence type="predicted"/>
<sequence length="308" mass="34998">MENYGAHEAQVSEGGEADLHRHLADCTKNPGHRSFIPVDEFTLDHLPESQRDLDLCEFIKCVADLTVRVSVRITSPGRPKFWPDSTLPYPCCIKNGGHSRTGSGQIRQVLKYEHTACSCDKCKQSETASDVWWVIGIQTATHVVYDDEEAKNSNIRLFYDRKNSPLFVLDNVQVWSISVERDLAVLKCVTCNETIAWKLETMMTRFMDLQKKVFDKFSGTRESHRLTFIVSHPHGCSKQISLGRWIDKRHVDEKDYLHKLSYTTATCPGSSGATVYCVGYISYWWVYHHVHSGAVPLGPNYSAVGFVY</sequence>
<protein>
    <submittedName>
        <fullName evidence="1">Uncharacterized protein</fullName>
    </submittedName>
</protein>
<dbReference type="Proteomes" id="UP000076420">
    <property type="component" value="Unassembled WGS sequence"/>
</dbReference>
<dbReference type="VEuPathDB" id="VectorBase:BGLB026312"/>
<dbReference type="KEGG" id="bgt:106072000"/>
<dbReference type="SUPFAM" id="SSF50494">
    <property type="entry name" value="Trypsin-like serine proteases"/>
    <property type="match status" value="1"/>
</dbReference>
<evidence type="ECO:0000313" key="2">
    <source>
        <dbReference type="Proteomes" id="UP000076420"/>
    </source>
</evidence>
<dbReference type="EnsemblMetazoa" id="BGLB026312-RA">
    <property type="protein sequence ID" value="BGLB026312-PA"/>
    <property type="gene ID" value="BGLB026312"/>
</dbReference>
<gene>
    <name evidence="1" type="primary">106072000</name>
</gene>
<accession>A0A2C9L2C7</accession>
<dbReference type="InterPro" id="IPR009003">
    <property type="entry name" value="Peptidase_S1_PA"/>
</dbReference>
<evidence type="ECO:0000313" key="1">
    <source>
        <dbReference type="EnsemblMetazoa" id="BGLB026312-PA"/>
    </source>
</evidence>
<reference evidence="1" key="1">
    <citation type="submission" date="2020-05" db="UniProtKB">
        <authorList>
            <consortium name="EnsemblMetazoa"/>
        </authorList>
    </citation>
    <scope>IDENTIFICATION</scope>
    <source>
        <strain evidence="1">BB02</strain>
    </source>
</reference>